<reference evidence="1 2" key="1">
    <citation type="journal article" date="2020" name="Cell">
        <title>Large-Scale Comparative Analyses of Tick Genomes Elucidate Their Genetic Diversity and Vector Capacities.</title>
        <authorList>
            <consortium name="Tick Genome and Microbiome Consortium (TIGMIC)"/>
            <person name="Jia N."/>
            <person name="Wang J."/>
            <person name="Shi W."/>
            <person name="Du L."/>
            <person name="Sun Y."/>
            <person name="Zhan W."/>
            <person name="Jiang J.F."/>
            <person name="Wang Q."/>
            <person name="Zhang B."/>
            <person name="Ji P."/>
            <person name="Bell-Sakyi L."/>
            <person name="Cui X.M."/>
            <person name="Yuan T.T."/>
            <person name="Jiang B.G."/>
            <person name="Yang W.F."/>
            <person name="Lam T.T."/>
            <person name="Chang Q.C."/>
            <person name="Ding S.J."/>
            <person name="Wang X.J."/>
            <person name="Zhu J.G."/>
            <person name="Ruan X.D."/>
            <person name="Zhao L."/>
            <person name="Wei J.T."/>
            <person name="Ye R.Z."/>
            <person name="Que T.C."/>
            <person name="Du C.H."/>
            <person name="Zhou Y.H."/>
            <person name="Cheng J.X."/>
            <person name="Dai P.F."/>
            <person name="Guo W.B."/>
            <person name="Han X.H."/>
            <person name="Huang E.J."/>
            <person name="Li L.F."/>
            <person name="Wei W."/>
            <person name="Gao Y.C."/>
            <person name="Liu J.Z."/>
            <person name="Shao H.Z."/>
            <person name="Wang X."/>
            <person name="Wang C.C."/>
            <person name="Yang T.C."/>
            <person name="Huo Q.B."/>
            <person name="Li W."/>
            <person name="Chen H.Y."/>
            <person name="Chen S.E."/>
            <person name="Zhou L.G."/>
            <person name="Ni X.B."/>
            <person name="Tian J.H."/>
            <person name="Sheng Y."/>
            <person name="Liu T."/>
            <person name="Pan Y.S."/>
            <person name="Xia L.Y."/>
            <person name="Li J."/>
            <person name="Zhao F."/>
            <person name="Cao W.C."/>
        </authorList>
    </citation>
    <scope>NUCLEOTIDE SEQUENCE [LARGE SCALE GENOMIC DNA]</scope>
    <source>
        <strain evidence="1">Iper-2018</strain>
    </source>
</reference>
<organism evidence="1 2">
    <name type="scientific">Ixodes persulcatus</name>
    <name type="common">Taiga tick</name>
    <dbReference type="NCBI Taxonomy" id="34615"/>
    <lineage>
        <taxon>Eukaryota</taxon>
        <taxon>Metazoa</taxon>
        <taxon>Ecdysozoa</taxon>
        <taxon>Arthropoda</taxon>
        <taxon>Chelicerata</taxon>
        <taxon>Arachnida</taxon>
        <taxon>Acari</taxon>
        <taxon>Parasitiformes</taxon>
        <taxon>Ixodida</taxon>
        <taxon>Ixodoidea</taxon>
        <taxon>Ixodidae</taxon>
        <taxon>Ixodinae</taxon>
        <taxon>Ixodes</taxon>
    </lineage>
</organism>
<keyword evidence="2" id="KW-1185">Reference proteome</keyword>
<dbReference type="Proteomes" id="UP000805193">
    <property type="component" value="Unassembled WGS sequence"/>
</dbReference>
<dbReference type="EMBL" id="JABSTQ010010150">
    <property type="protein sequence ID" value="KAG0423070.1"/>
    <property type="molecule type" value="Genomic_DNA"/>
</dbReference>
<name>A0AC60PPV2_IXOPE</name>
<protein>
    <submittedName>
        <fullName evidence="1">Uncharacterized protein</fullName>
    </submittedName>
</protein>
<evidence type="ECO:0000313" key="1">
    <source>
        <dbReference type="EMBL" id="KAG0423070.1"/>
    </source>
</evidence>
<accession>A0AC60PPV2</accession>
<comment type="caution">
    <text evidence="1">The sequence shown here is derived from an EMBL/GenBank/DDBJ whole genome shotgun (WGS) entry which is preliminary data.</text>
</comment>
<proteinExistence type="predicted"/>
<gene>
    <name evidence="1" type="ORF">HPB47_001138</name>
</gene>
<evidence type="ECO:0000313" key="2">
    <source>
        <dbReference type="Proteomes" id="UP000805193"/>
    </source>
</evidence>
<sequence>MEVRRSSFKRCLFDNLFGFAWAVCDRLCFEKDSVSAPPNADVMFRDVKDQYCPGTKFAECKVCVMCRATTLSKAQKANRAKAKRKMMAEILQKKKGLPGMDSAMLNKVVEKAIHISDSANRRHVDSVEAAQPQAAVLVDGARQRVIGEAASPQAGAPPEAVRMPLLPPAAALLGGVAGAASLQGSPTPVYPAELAEVHLRNGVYMAKKHLANCLSKGNTDSKFIGLVARGLWRADELLDRSVSGKACRRLVKDGATAKEELTPIKVDAMEATQTQTITGFAEDVLRLCARADPRATEEKKLRIIMRGVRDDIFDGLRLPGVAALRPSSSDLASSIPGIREIIRDVVREELRKLLPAADRPASLSISDVVREEVQRAIQPEAPISVAVPTEPTLTYAAVVRRPPPPPSTYVAPHRRQSPAPQHDRRHDDQV</sequence>